<proteinExistence type="predicted"/>
<protein>
    <submittedName>
        <fullName evidence="1">13332_t:CDS:1</fullName>
    </submittedName>
</protein>
<reference evidence="1" key="1">
    <citation type="submission" date="2021-06" db="EMBL/GenBank/DDBJ databases">
        <authorList>
            <person name="Kallberg Y."/>
            <person name="Tangrot J."/>
            <person name="Rosling A."/>
        </authorList>
    </citation>
    <scope>NUCLEOTIDE SEQUENCE</scope>
    <source>
        <strain evidence="1">CL356</strain>
    </source>
</reference>
<accession>A0ACA9QGM6</accession>
<dbReference type="EMBL" id="CAJVPT010052309">
    <property type="protein sequence ID" value="CAG8749363.1"/>
    <property type="molecule type" value="Genomic_DNA"/>
</dbReference>
<feature type="non-terminal residue" evidence="1">
    <location>
        <position position="122"/>
    </location>
</feature>
<keyword evidence="2" id="KW-1185">Reference proteome</keyword>
<sequence>MSTAEHSFAQLVLSSLCKQDTEGLFTKPIDPSSKNASDYLRAIEKPMDFGTIEKKLKLHEDGQSTDSDLKPYTTLQSFVDDVNLVFDNCFKYHGMAHEHSQRALRLKKTFEWSMISFTPGGK</sequence>
<evidence type="ECO:0000313" key="2">
    <source>
        <dbReference type="Proteomes" id="UP000789525"/>
    </source>
</evidence>
<dbReference type="Proteomes" id="UP000789525">
    <property type="component" value="Unassembled WGS sequence"/>
</dbReference>
<evidence type="ECO:0000313" key="1">
    <source>
        <dbReference type="EMBL" id="CAG8749363.1"/>
    </source>
</evidence>
<name>A0ACA9QGM6_9GLOM</name>
<comment type="caution">
    <text evidence="1">The sequence shown here is derived from an EMBL/GenBank/DDBJ whole genome shotgun (WGS) entry which is preliminary data.</text>
</comment>
<organism evidence="1 2">
    <name type="scientific">Acaulospora colombiana</name>
    <dbReference type="NCBI Taxonomy" id="27376"/>
    <lineage>
        <taxon>Eukaryota</taxon>
        <taxon>Fungi</taxon>
        <taxon>Fungi incertae sedis</taxon>
        <taxon>Mucoromycota</taxon>
        <taxon>Glomeromycotina</taxon>
        <taxon>Glomeromycetes</taxon>
        <taxon>Diversisporales</taxon>
        <taxon>Acaulosporaceae</taxon>
        <taxon>Acaulospora</taxon>
    </lineage>
</organism>
<gene>
    <name evidence="1" type="ORF">ACOLOM_LOCUS12618</name>
</gene>